<dbReference type="PANTHER" id="PTHR39186:SF1">
    <property type="entry name" value="DUF2071 DOMAIN-CONTAINING PROTEIN"/>
    <property type="match status" value="1"/>
</dbReference>
<gene>
    <name evidence="1" type="ORF">FE374_02140</name>
</gene>
<dbReference type="AlphaFoldDB" id="A0A5B8C0F5"/>
<evidence type="ECO:0000313" key="1">
    <source>
        <dbReference type="EMBL" id="QDC23587.1"/>
    </source>
</evidence>
<dbReference type="Pfam" id="PF09844">
    <property type="entry name" value="DUF2071"/>
    <property type="match status" value="1"/>
</dbReference>
<reference evidence="1 2" key="1">
    <citation type="submission" date="2019-05" db="EMBL/GenBank/DDBJ databases">
        <title>Georgenia *** sp. nov., and Georgenia *** sp. nov., isolated from the intestinal contents of plateau pika (Ochotona curzoniae) in the Qinghai-Tibet plateau of China.</title>
        <authorList>
            <person name="Tian Z."/>
        </authorList>
    </citation>
    <scope>NUCLEOTIDE SEQUENCE [LARGE SCALE GENOMIC DNA]</scope>
    <source>
        <strain evidence="1 2">Z443</strain>
    </source>
</reference>
<dbReference type="Proteomes" id="UP000314616">
    <property type="component" value="Chromosome"/>
</dbReference>
<name>A0A5B8C0F5_9MICO</name>
<dbReference type="Gene3D" id="2.40.400.10">
    <property type="entry name" value="Acetoacetate decarboxylase-like"/>
    <property type="match status" value="1"/>
</dbReference>
<sequence length="227" mass="25447">MSSNRVPRPVSLQRLTDVTFLHWALPASAVEERLPPGLDLDTFDGRAWVGVVPLVMRDVRPARLPAVPHLSHFTEINVRTYVRGPDGVPGVWFYSLECPRLPVVAALRGLGLPYTWARTHTQTSGEHVAYRSRRRDGTGMHAATRIGSPVEKDQLMHFLVERYHAFFWRAGLWRVPVEHRPWPLRAATAHADVGTLLHAVHLPGPRSEPLVQFSPGVDARIGAPRRA</sequence>
<accession>A0A5B8C0F5</accession>
<proteinExistence type="predicted"/>
<dbReference type="PANTHER" id="PTHR39186">
    <property type="entry name" value="DUF2071 FAMILY PROTEIN"/>
    <property type="match status" value="1"/>
</dbReference>
<organism evidence="1 2">
    <name type="scientific">Georgenia yuyongxinii</name>
    <dbReference type="NCBI Taxonomy" id="2589797"/>
    <lineage>
        <taxon>Bacteria</taxon>
        <taxon>Bacillati</taxon>
        <taxon>Actinomycetota</taxon>
        <taxon>Actinomycetes</taxon>
        <taxon>Micrococcales</taxon>
        <taxon>Bogoriellaceae</taxon>
        <taxon>Georgenia</taxon>
    </lineage>
</organism>
<dbReference type="EMBL" id="CP040915">
    <property type="protein sequence ID" value="QDC23587.1"/>
    <property type="molecule type" value="Genomic_DNA"/>
</dbReference>
<dbReference type="OrthoDB" id="150993at2"/>
<protein>
    <submittedName>
        <fullName evidence="1">DUF2071 domain-containing protein</fullName>
    </submittedName>
</protein>
<dbReference type="InterPro" id="IPR018644">
    <property type="entry name" value="DUF2071"/>
</dbReference>
<dbReference type="SUPFAM" id="SSF160104">
    <property type="entry name" value="Acetoacetate decarboxylase-like"/>
    <property type="match status" value="1"/>
</dbReference>
<dbReference type="InterPro" id="IPR023375">
    <property type="entry name" value="ADC_dom_sf"/>
</dbReference>
<evidence type="ECO:0000313" key="2">
    <source>
        <dbReference type="Proteomes" id="UP000314616"/>
    </source>
</evidence>
<dbReference type="RefSeq" id="WP_139927029.1">
    <property type="nucleotide sequence ID" value="NZ_CP040915.1"/>
</dbReference>
<dbReference type="KEGG" id="gyu:FE374_02140"/>